<evidence type="ECO:0000259" key="2">
    <source>
        <dbReference type="Pfam" id="PF09922"/>
    </source>
</evidence>
<protein>
    <submittedName>
        <fullName evidence="4">Cell wall-active antibiotics response 4TMS YvqF</fullName>
    </submittedName>
</protein>
<feature type="domain" description="Cell wall-active antibiotics response LiaF-like C-terminal" evidence="2">
    <location>
        <begin position="138"/>
        <end position="248"/>
    </location>
</feature>
<feature type="transmembrane region" description="Helical" evidence="1">
    <location>
        <begin position="7"/>
        <end position="27"/>
    </location>
</feature>
<evidence type="ECO:0000313" key="5">
    <source>
        <dbReference type="Proteomes" id="UP000198636"/>
    </source>
</evidence>
<feature type="domain" description="LiaF transmembrane" evidence="3">
    <location>
        <begin position="6"/>
        <end position="113"/>
    </location>
</feature>
<dbReference type="Pfam" id="PF22570">
    <property type="entry name" value="LiaF-TM"/>
    <property type="match status" value="1"/>
</dbReference>
<keyword evidence="1" id="KW-0472">Membrane</keyword>
<evidence type="ECO:0000256" key="1">
    <source>
        <dbReference type="SAM" id="Phobius"/>
    </source>
</evidence>
<gene>
    <name evidence="4" type="ORF">SAMN03080606_02917</name>
</gene>
<organism evidence="4 5">
    <name type="scientific">Alkaliphilus peptidifermentans DSM 18978</name>
    <dbReference type="NCBI Taxonomy" id="1120976"/>
    <lineage>
        <taxon>Bacteria</taxon>
        <taxon>Bacillati</taxon>
        <taxon>Bacillota</taxon>
        <taxon>Clostridia</taxon>
        <taxon>Peptostreptococcales</taxon>
        <taxon>Natronincolaceae</taxon>
        <taxon>Alkaliphilus</taxon>
    </lineage>
</organism>
<accession>A0A1G5JLH3</accession>
<keyword evidence="1" id="KW-0812">Transmembrane</keyword>
<proteinExistence type="predicted"/>
<name>A0A1G5JLH3_9FIRM</name>
<feature type="transmembrane region" description="Helical" evidence="1">
    <location>
        <begin position="33"/>
        <end position="50"/>
    </location>
</feature>
<evidence type="ECO:0000313" key="4">
    <source>
        <dbReference type="EMBL" id="SCY89252.1"/>
    </source>
</evidence>
<dbReference type="GO" id="GO:0016020">
    <property type="term" value="C:membrane"/>
    <property type="evidence" value="ECO:0007669"/>
    <property type="project" value="InterPro"/>
</dbReference>
<dbReference type="Proteomes" id="UP000198636">
    <property type="component" value="Unassembled WGS sequence"/>
</dbReference>
<dbReference type="RefSeq" id="WP_176759041.1">
    <property type="nucleotide sequence ID" value="NZ_FMUS01000020.1"/>
</dbReference>
<dbReference type="PIRSF" id="PIRSF031509">
    <property type="entry name" value="Cell_wall_LiaF/YvqF"/>
    <property type="match status" value="1"/>
</dbReference>
<reference evidence="4 5" key="1">
    <citation type="submission" date="2016-10" db="EMBL/GenBank/DDBJ databases">
        <authorList>
            <person name="de Groot N.N."/>
        </authorList>
    </citation>
    <scope>NUCLEOTIDE SEQUENCE [LARGE SCALE GENOMIC DNA]</scope>
    <source>
        <strain evidence="4 5">DSM 18978</strain>
    </source>
</reference>
<dbReference type="STRING" id="1120976.SAMN03080606_02917"/>
<feature type="transmembrane region" description="Helical" evidence="1">
    <location>
        <begin position="92"/>
        <end position="111"/>
    </location>
</feature>
<keyword evidence="1" id="KW-1133">Transmembrane helix</keyword>
<dbReference type="Pfam" id="PF09922">
    <property type="entry name" value="LiaF-like_C"/>
    <property type="match status" value="1"/>
</dbReference>
<keyword evidence="5" id="KW-1185">Reference proteome</keyword>
<sequence length="253" mass="28291">MKRTTIGLLLILGGALYLLGNMGFLLFHPGDILKAYWPIILVLWGFNDIYKSIRFNGNKMRLQGLFFPVFLILIGFVLIGNHLDWFGGSINVWQVIWPLAFIFIGLSFFTSPRITYMGGSKSDVHIHFKDIKNRYINIGSFELGNEPWGLEDTSVHVGLGEATINLTKALIKEGETNLNIAGHIGSITVLVPTDLAIDVIADLRLGNIELFDIDHTGTPGTITYRTPNYDAAYKKVSLRLTLKIGEIQLKRVD</sequence>
<feature type="transmembrane region" description="Helical" evidence="1">
    <location>
        <begin position="62"/>
        <end position="80"/>
    </location>
</feature>
<dbReference type="AlphaFoldDB" id="A0A1G5JLH3"/>
<dbReference type="InterPro" id="IPR016975">
    <property type="entry name" value="Cell_wall_LiaF"/>
</dbReference>
<dbReference type="InterPro" id="IPR047793">
    <property type="entry name" value="LiaF_C"/>
</dbReference>
<evidence type="ECO:0000259" key="3">
    <source>
        <dbReference type="Pfam" id="PF22570"/>
    </source>
</evidence>
<dbReference type="InterPro" id="IPR054331">
    <property type="entry name" value="LiaF_TM"/>
</dbReference>
<dbReference type="InterPro" id="IPR024425">
    <property type="entry name" value="LiaF-like_C"/>
</dbReference>
<dbReference type="NCBIfam" id="NF040535">
    <property type="entry name" value="LiaF_C_term"/>
    <property type="match status" value="1"/>
</dbReference>
<dbReference type="EMBL" id="FMUS01000020">
    <property type="protein sequence ID" value="SCY89252.1"/>
    <property type="molecule type" value="Genomic_DNA"/>
</dbReference>